<dbReference type="EMBL" id="NFLJ01000005">
    <property type="protein sequence ID" value="OUQ35895.1"/>
    <property type="molecule type" value="Genomic_DNA"/>
</dbReference>
<name>A0A1Y4T158_9FIRM</name>
<protein>
    <recommendedName>
        <fullName evidence="5">Addiction module toxin RelE</fullName>
    </recommendedName>
</protein>
<sequence>MSYKVEYSKAAQKQIKKMDRYTQVMIMRWITKNLVGCTDPRVHGKGLKGNLKNQWRYRVGHYRILCDIEDDKLIILVINVGHRREIYK</sequence>
<dbReference type="PANTHER" id="PTHR35601">
    <property type="entry name" value="TOXIN RELE"/>
    <property type="match status" value="1"/>
</dbReference>
<dbReference type="AlphaFoldDB" id="A0A1Y4T158"/>
<dbReference type="PANTHER" id="PTHR35601:SF1">
    <property type="entry name" value="TOXIN RELE"/>
    <property type="match status" value="1"/>
</dbReference>
<dbReference type="OrthoDB" id="9805098at2"/>
<evidence type="ECO:0008006" key="5">
    <source>
        <dbReference type="Google" id="ProtNLM"/>
    </source>
</evidence>
<dbReference type="Gene3D" id="3.30.2310.20">
    <property type="entry name" value="RelE-like"/>
    <property type="match status" value="1"/>
</dbReference>
<keyword evidence="4" id="KW-1185">Reference proteome</keyword>
<dbReference type="SUPFAM" id="SSF143011">
    <property type="entry name" value="RelE-like"/>
    <property type="match status" value="1"/>
</dbReference>
<organism evidence="3 4">
    <name type="scientific">Massilimicrobiota timonensis</name>
    <dbReference type="NCBI Taxonomy" id="1776392"/>
    <lineage>
        <taxon>Bacteria</taxon>
        <taxon>Bacillati</taxon>
        <taxon>Bacillota</taxon>
        <taxon>Erysipelotrichia</taxon>
        <taxon>Erysipelotrichales</taxon>
        <taxon>Erysipelotrichaceae</taxon>
        <taxon>Massilimicrobiota</taxon>
    </lineage>
</organism>
<reference evidence="3 4" key="1">
    <citation type="journal article" date="2018" name="BMC Genomics">
        <title>Whole genome sequencing and function prediction of 133 gut anaerobes isolated from chicken caecum in pure cultures.</title>
        <authorList>
            <person name="Medvecky M."/>
            <person name="Cejkova D."/>
            <person name="Polansky O."/>
            <person name="Karasova D."/>
            <person name="Kubasova T."/>
            <person name="Cizek A."/>
            <person name="Rychlik I."/>
        </authorList>
    </citation>
    <scope>NUCLEOTIDE SEQUENCE [LARGE SCALE GENOMIC DNA]</scope>
    <source>
        <strain evidence="3 4">An13</strain>
    </source>
</reference>
<comment type="similarity">
    <text evidence="1">Belongs to the RelE toxin family.</text>
</comment>
<proteinExistence type="inferred from homology"/>
<dbReference type="InterPro" id="IPR007712">
    <property type="entry name" value="RelE/ParE_toxin"/>
</dbReference>
<dbReference type="Pfam" id="PF05016">
    <property type="entry name" value="ParE_toxin"/>
    <property type="match status" value="1"/>
</dbReference>
<evidence type="ECO:0000313" key="3">
    <source>
        <dbReference type="EMBL" id="OUQ35895.1"/>
    </source>
</evidence>
<dbReference type="Proteomes" id="UP000195305">
    <property type="component" value="Unassembled WGS sequence"/>
</dbReference>
<dbReference type="NCBIfam" id="TIGR02385">
    <property type="entry name" value="RelE_StbE"/>
    <property type="match status" value="1"/>
</dbReference>
<gene>
    <name evidence="3" type="ORF">B5E75_02365</name>
</gene>
<dbReference type="InterPro" id="IPR035093">
    <property type="entry name" value="RelE/ParE_toxin_dom_sf"/>
</dbReference>
<accession>A0A1Y4T158</accession>
<keyword evidence="2" id="KW-1277">Toxin-antitoxin system</keyword>
<dbReference type="RefSeq" id="WP_087357194.1">
    <property type="nucleotide sequence ID" value="NZ_AP031415.1"/>
</dbReference>
<comment type="caution">
    <text evidence="3">The sequence shown here is derived from an EMBL/GenBank/DDBJ whole genome shotgun (WGS) entry which is preliminary data.</text>
</comment>
<evidence type="ECO:0000313" key="4">
    <source>
        <dbReference type="Proteomes" id="UP000195305"/>
    </source>
</evidence>
<evidence type="ECO:0000256" key="2">
    <source>
        <dbReference type="ARBA" id="ARBA00022649"/>
    </source>
</evidence>
<evidence type="ECO:0000256" key="1">
    <source>
        <dbReference type="ARBA" id="ARBA00006226"/>
    </source>
</evidence>